<accession>A0A975A0J0</accession>
<dbReference type="SUPFAM" id="SSF82185">
    <property type="entry name" value="Histone H3 K4-specific methyltransferase SET7/9 N-terminal domain"/>
    <property type="match status" value="1"/>
</dbReference>
<sequence>MFNQPKRLLFSYLLTIVFAALAFYFFTQTAEDKSDSSKLETLQNSNESLQRDIKALLYLDSLIQQGRYADVMKVKENAHKDSIPSWLVDAIDQRIAIVNMLKAKSQERIVEEDTTQADEGADAESTRYATPAEVRKYDSLIFALDKANHQINNLERQLKQDTRGDYITFKTKKGREVHYVGSVKNKMANGKGIGLLNTGSRYEGYWKDNMRHGEGKFFWPDGEYYEGSYVNDERSGIGTYSWPNGDRFKGEWAGDMRNGQGVFYNKEGEVIAKGIWKNDELVTVVKN</sequence>
<keyword evidence="2" id="KW-0175">Coiled coil</keyword>
<evidence type="ECO:0008006" key="5">
    <source>
        <dbReference type="Google" id="ProtNLM"/>
    </source>
</evidence>
<dbReference type="Pfam" id="PF02493">
    <property type="entry name" value="MORN"/>
    <property type="match status" value="3"/>
</dbReference>
<protein>
    <recommendedName>
        <fullName evidence="5">MORN repeat-containing protein</fullName>
    </recommendedName>
</protein>
<feature type="coiled-coil region" evidence="2">
    <location>
        <begin position="137"/>
        <end position="164"/>
    </location>
</feature>
<dbReference type="PANTHER" id="PTHR43215">
    <property type="entry name" value="RADIAL SPOKE HEAD 1 HOMOLOG"/>
    <property type="match status" value="1"/>
</dbReference>
<keyword evidence="1" id="KW-0677">Repeat</keyword>
<dbReference type="EMBL" id="CP070608">
    <property type="protein sequence ID" value="QSE96477.1"/>
    <property type="molecule type" value="Genomic_DNA"/>
</dbReference>
<evidence type="ECO:0000256" key="1">
    <source>
        <dbReference type="ARBA" id="ARBA00022737"/>
    </source>
</evidence>
<proteinExistence type="predicted"/>
<gene>
    <name evidence="3" type="ORF">JR347_12810</name>
</gene>
<dbReference type="AlphaFoldDB" id="A0A975A0J0"/>
<organism evidence="3 4">
    <name type="scientific">Fulvivirga lutea</name>
    <dbReference type="NCBI Taxonomy" id="2810512"/>
    <lineage>
        <taxon>Bacteria</taxon>
        <taxon>Pseudomonadati</taxon>
        <taxon>Bacteroidota</taxon>
        <taxon>Cytophagia</taxon>
        <taxon>Cytophagales</taxon>
        <taxon>Fulvivirgaceae</taxon>
        <taxon>Fulvivirga</taxon>
    </lineage>
</organism>
<evidence type="ECO:0000313" key="3">
    <source>
        <dbReference type="EMBL" id="QSE96477.1"/>
    </source>
</evidence>
<dbReference type="InterPro" id="IPR003409">
    <property type="entry name" value="MORN"/>
</dbReference>
<evidence type="ECO:0000313" key="4">
    <source>
        <dbReference type="Proteomes" id="UP000662783"/>
    </source>
</evidence>
<dbReference type="KEGG" id="fuv:JR347_12810"/>
<name>A0A975A0J0_9BACT</name>
<keyword evidence="4" id="KW-1185">Reference proteome</keyword>
<dbReference type="PANTHER" id="PTHR43215:SF14">
    <property type="entry name" value="RADIAL SPOKE HEAD 1 HOMOLOG"/>
    <property type="match status" value="1"/>
</dbReference>
<reference evidence="3" key="1">
    <citation type="submission" date="2021-02" db="EMBL/GenBank/DDBJ databases">
        <title>Fulvivirga sp. S481 isolated from sea water.</title>
        <authorList>
            <person name="Bae S.S."/>
            <person name="Baek K."/>
        </authorList>
    </citation>
    <scope>NUCLEOTIDE SEQUENCE</scope>
    <source>
        <strain evidence="3">S481</strain>
    </source>
</reference>
<dbReference type="SMART" id="SM00698">
    <property type="entry name" value="MORN"/>
    <property type="match status" value="3"/>
</dbReference>
<evidence type="ECO:0000256" key="2">
    <source>
        <dbReference type="SAM" id="Coils"/>
    </source>
</evidence>
<dbReference type="Proteomes" id="UP000662783">
    <property type="component" value="Chromosome"/>
</dbReference>
<dbReference type="Gene3D" id="2.20.110.10">
    <property type="entry name" value="Histone H3 K4-specific methyltransferase SET7/9 N-terminal domain"/>
    <property type="match status" value="2"/>
</dbReference>
<dbReference type="RefSeq" id="WP_205720993.1">
    <property type="nucleotide sequence ID" value="NZ_CP070608.1"/>
</dbReference>